<feature type="compositionally biased region" description="Acidic residues" evidence="1">
    <location>
        <begin position="136"/>
        <end position="154"/>
    </location>
</feature>
<sequence>MADETTPSQSRDDQGGRAGGGRPPGNREPGGFRIRLSDNEMRAARAIQEGFALRSTVAALGFAIRTVAQLLEDGKLDELVAQQRAQAGPRGDAPRAERRPGGGESRVIRQERAPRIDPFARPSKPPAPVAEPIETNSEEAAEDEQIEAAAEELAPESTGSPENSESTES</sequence>
<reference evidence="2 3" key="1">
    <citation type="journal article" date="2018" name="Environ. Microbiol.">
        <title>Ecological and genomic features of two widespread freshwater picocyanobacteria.</title>
        <authorList>
            <person name="Cabello-Yeves P.J."/>
            <person name="Picazo A."/>
            <person name="Camacho A."/>
            <person name="Callieri C."/>
            <person name="Rosselli R."/>
            <person name="Roda-Garcia J.J."/>
            <person name="Coutinho F.H."/>
            <person name="Rodriguez-Valera F."/>
        </authorList>
    </citation>
    <scope>NUCLEOTIDE SEQUENCE [LARGE SCALE GENOMIC DNA]</scope>
    <source>
        <strain evidence="2 3">Tous</strain>
    </source>
</reference>
<dbReference type="EMBL" id="PXXO01000002">
    <property type="protein sequence ID" value="PSJ06934.1"/>
    <property type="molecule type" value="Genomic_DNA"/>
</dbReference>
<gene>
    <name evidence="2" type="ORF">C7K55_02980</name>
</gene>
<keyword evidence="3" id="KW-1185">Reference proteome</keyword>
<proteinExistence type="predicted"/>
<name>A0A2P7N0E5_9CYAN</name>
<feature type="compositionally biased region" description="Basic and acidic residues" evidence="1">
    <location>
        <begin position="92"/>
        <end position="115"/>
    </location>
</feature>
<evidence type="ECO:0000313" key="3">
    <source>
        <dbReference type="Proteomes" id="UP000243002"/>
    </source>
</evidence>
<comment type="caution">
    <text evidence="2">The sequence shown here is derived from an EMBL/GenBank/DDBJ whole genome shotgun (WGS) entry which is preliminary data.</text>
</comment>
<organism evidence="2 3">
    <name type="scientific">Cyanobium usitatum str. Tous</name>
    <dbReference type="NCBI Taxonomy" id="2116684"/>
    <lineage>
        <taxon>Bacteria</taxon>
        <taxon>Bacillati</taxon>
        <taxon>Cyanobacteriota</taxon>
        <taxon>Cyanophyceae</taxon>
        <taxon>Synechococcales</taxon>
        <taxon>Prochlorococcaceae</taxon>
        <taxon>Cyanobium</taxon>
    </lineage>
</organism>
<feature type="region of interest" description="Disordered" evidence="1">
    <location>
        <begin position="1"/>
        <end position="33"/>
    </location>
</feature>
<dbReference type="AlphaFoldDB" id="A0A2P7N0E5"/>
<dbReference type="Proteomes" id="UP000243002">
    <property type="component" value="Unassembled WGS sequence"/>
</dbReference>
<evidence type="ECO:0000256" key="1">
    <source>
        <dbReference type="SAM" id="MobiDB-lite"/>
    </source>
</evidence>
<feature type="region of interest" description="Disordered" evidence="1">
    <location>
        <begin position="81"/>
        <end position="169"/>
    </location>
</feature>
<dbReference type="OrthoDB" id="542546at2"/>
<evidence type="ECO:0000313" key="2">
    <source>
        <dbReference type="EMBL" id="PSJ06934.1"/>
    </source>
</evidence>
<protein>
    <submittedName>
        <fullName evidence="2">Uncharacterized protein</fullName>
    </submittedName>
</protein>
<feature type="compositionally biased region" description="Polar residues" evidence="1">
    <location>
        <begin position="157"/>
        <end position="169"/>
    </location>
</feature>
<accession>A0A2P7N0E5</accession>